<evidence type="ECO:0000256" key="9">
    <source>
        <dbReference type="SAM" id="MobiDB-lite"/>
    </source>
</evidence>
<dbReference type="GO" id="GO:0016971">
    <property type="term" value="F:flavin-dependent sulfhydryl oxidase activity"/>
    <property type="evidence" value="ECO:0007669"/>
    <property type="project" value="InterPro"/>
</dbReference>
<dbReference type="InterPro" id="IPR036774">
    <property type="entry name" value="ERV/ALR_sulphydryl_oxid_sf"/>
</dbReference>
<evidence type="ECO:0000313" key="11">
    <source>
        <dbReference type="EMBL" id="KAH3687368.1"/>
    </source>
</evidence>
<dbReference type="GO" id="GO:0005758">
    <property type="term" value="C:mitochondrial intermembrane space"/>
    <property type="evidence" value="ECO:0007669"/>
    <property type="project" value="UniProtKB-SubCell"/>
</dbReference>
<evidence type="ECO:0000313" key="12">
    <source>
        <dbReference type="Proteomes" id="UP000774326"/>
    </source>
</evidence>
<dbReference type="InterPro" id="IPR017905">
    <property type="entry name" value="ERV/ALR_sulphydryl_oxidase"/>
</dbReference>
<keyword evidence="7" id="KW-1015">Disulfide bond</keyword>
<dbReference type="PROSITE" id="PS51324">
    <property type="entry name" value="ERV_ALR"/>
    <property type="match status" value="1"/>
</dbReference>
<comment type="caution">
    <text evidence="11">The sequence shown here is derived from an EMBL/GenBank/DDBJ whole genome shotgun (WGS) entry which is preliminary data.</text>
</comment>
<evidence type="ECO:0000256" key="8">
    <source>
        <dbReference type="RuleBase" id="RU371123"/>
    </source>
</evidence>
<feature type="compositionally biased region" description="Polar residues" evidence="9">
    <location>
        <begin position="65"/>
        <end position="79"/>
    </location>
</feature>
<keyword evidence="3 8" id="KW-0285">Flavoprotein</keyword>
<evidence type="ECO:0000256" key="7">
    <source>
        <dbReference type="ARBA" id="ARBA00023157"/>
    </source>
</evidence>
<comment type="cofactor">
    <cofactor evidence="1 8">
        <name>FAD</name>
        <dbReference type="ChEBI" id="CHEBI:57692"/>
    </cofactor>
</comment>
<proteinExistence type="predicted"/>
<evidence type="ECO:0000256" key="6">
    <source>
        <dbReference type="ARBA" id="ARBA00023128"/>
    </source>
</evidence>
<dbReference type="PANTHER" id="PTHR12645">
    <property type="entry name" value="ALR/ERV"/>
    <property type="match status" value="1"/>
</dbReference>
<dbReference type="InterPro" id="IPR039799">
    <property type="entry name" value="ALR/ERV"/>
</dbReference>
<dbReference type="EC" id="1.8.3.2" evidence="8"/>
<dbReference type="SUPFAM" id="SSF69000">
    <property type="entry name" value="FAD-dependent thiol oxidase"/>
    <property type="match status" value="1"/>
</dbReference>
<dbReference type="PANTHER" id="PTHR12645:SF0">
    <property type="entry name" value="FAD-LINKED SULFHYDRYL OXIDASE ALR"/>
    <property type="match status" value="1"/>
</dbReference>
<name>A0A9P8QAJ2_WICPI</name>
<dbReference type="OrthoDB" id="17199at2759"/>
<dbReference type="GO" id="GO:0050660">
    <property type="term" value="F:flavin adenine dinucleotide binding"/>
    <property type="evidence" value="ECO:0007669"/>
    <property type="project" value="TreeGrafter"/>
</dbReference>
<comment type="subcellular location">
    <subcellularLocation>
        <location evidence="2">Mitochondrion intermembrane space</location>
    </subcellularLocation>
</comment>
<keyword evidence="6" id="KW-0496">Mitochondrion</keyword>
<keyword evidence="12" id="KW-1185">Reference proteome</keyword>
<comment type="catalytic activity">
    <reaction evidence="8">
        <text>2 R'C(R)SH + O2 = R'C(R)S-S(R)CR' + H2O2</text>
        <dbReference type="Rhea" id="RHEA:17357"/>
        <dbReference type="ChEBI" id="CHEBI:15379"/>
        <dbReference type="ChEBI" id="CHEBI:16240"/>
        <dbReference type="ChEBI" id="CHEBI:16520"/>
        <dbReference type="ChEBI" id="CHEBI:17412"/>
        <dbReference type="EC" id="1.8.3.2"/>
    </reaction>
</comment>
<feature type="region of interest" description="Disordered" evidence="9">
    <location>
        <begin position="1"/>
        <end position="30"/>
    </location>
</feature>
<evidence type="ECO:0000256" key="5">
    <source>
        <dbReference type="ARBA" id="ARBA00023002"/>
    </source>
</evidence>
<dbReference type="Pfam" id="PF04777">
    <property type="entry name" value="Evr1_Alr"/>
    <property type="match status" value="1"/>
</dbReference>
<dbReference type="Gene3D" id="4.10.320.60">
    <property type="match status" value="1"/>
</dbReference>
<evidence type="ECO:0000256" key="1">
    <source>
        <dbReference type="ARBA" id="ARBA00001974"/>
    </source>
</evidence>
<dbReference type="AlphaFoldDB" id="A0A9P8QAJ2"/>
<evidence type="ECO:0000256" key="3">
    <source>
        <dbReference type="ARBA" id="ARBA00022630"/>
    </source>
</evidence>
<accession>A0A9P8QAJ2</accession>
<feature type="compositionally biased region" description="Low complexity" evidence="9">
    <location>
        <begin position="9"/>
        <end position="19"/>
    </location>
</feature>
<dbReference type="EMBL" id="JAEUBG010000861">
    <property type="protein sequence ID" value="KAH3687368.1"/>
    <property type="molecule type" value="Genomic_DNA"/>
</dbReference>
<reference evidence="11" key="2">
    <citation type="submission" date="2021-01" db="EMBL/GenBank/DDBJ databases">
        <authorList>
            <person name="Schikora-Tamarit M.A."/>
        </authorList>
    </citation>
    <scope>NUCLEOTIDE SEQUENCE</scope>
    <source>
        <strain evidence="11">CBS2887</strain>
    </source>
</reference>
<sequence length="197" mass="22385">MSTEEEKPQQPTASATPPAFGSTGRKLIYGPDGKPCRSCNTLLDFKMATGKPSTAVHSPVKETENPSTKTTVNENNGYSQIDPPDVTELGRSTWTFLHSLAATYPVTASTTQQSEMLQFLTIFSKIYPCWFCAKDFKTYIEKEETKPKVKTQEEFGRWLCEAHNEVNRKVGKKEFDCGLWRERWKDGWDDVEKKSKN</sequence>
<gene>
    <name evidence="11" type="ORF">WICPIJ_001645</name>
</gene>
<evidence type="ECO:0000256" key="4">
    <source>
        <dbReference type="ARBA" id="ARBA00022827"/>
    </source>
</evidence>
<dbReference type="Proteomes" id="UP000774326">
    <property type="component" value="Unassembled WGS sequence"/>
</dbReference>
<keyword evidence="4 8" id="KW-0274">FAD</keyword>
<reference evidence="11" key="1">
    <citation type="journal article" date="2021" name="Open Biol.">
        <title>Shared evolutionary footprints suggest mitochondrial oxidative damage underlies multiple complex I losses in fungi.</title>
        <authorList>
            <person name="Schikora-Tamarit M.A."/>
            <person name="Marcet-Houben M."/>
            <person name="Nosek J."/>
            <person name="Gabaldon T."/>
        </authorList>
    </citation>
    <scope>NUCLEOTIDE SEQUENCE</scope>
    <source>
        <strain evidence="11">CBS2887</strain>
    </source>
</reference>
<dbReference type="FunFam" id="1.20.120.310:FF:000003">
    <property type="entry name" value="Sulfhydryl oxidase"/>
    <property type="match status" value="1"/>
</dbReference>
<feature type="region of interest" description="Disordered" evidence="9">
    <location>
        <begin position="52"/>
        <end position="84"/>
    </location>
</feature>
<organism evidence="11 12">
    <name type="scientific">Wickerhamomyces pijperi</name>
    <name type="common">Yeast</name>
    <name type="synonym">Pichia pijperi</name>
    <dbReference type="NCBI Taxonomy" id="599730"/>
    <lineage>
        <taxon>Eukaryota</taxon>
        <taxon>Fungi</taxon>
        <taxon>Dikarya</taxon>
        <taxon>Ascomycota</taxon>
        <taxon>Saccharomycotina</taxon>
        <taxon>Saccharomycetes</taxon>
        <taxon>Phaffomycetales</taxon>
        <taxon>Wickerhamomycetaceae</taxon>
        <taxon>Wickerhamomyces</taxon>
    </lineage>
</organism>
<dbReference type="Gene3D" id="1.20.120.310">
    <property type="entry name" value="ERV/ALR sulfhydryl oxidase domain"/>
    <property type="match status" value="1"/>
</dbReference>
<evidence type="ECO:0000259" key="10">
    <source>
        <dbReference type="PROSITE" id="PS51324"/>
    </source>
</evidence>
<keyword evidence="5 8" id="KW-0560">Oxidoreductase</keyword>
<evidence type="ECO:0000256" key="2">
    <source>
        <dbReference type="ARBA" id="ARBA00004569"/>
    </source>
</evidence>
<feature type="domain" description="ERV/ALR sulfhydryl oxidase" evidence="10">
    <location>
        <begin position="82"/>
        <end position="184"/>
    </location>
</feature>
<protein>
    <recommendedName>
        <fullName evidence="8">Sulfhydryl oxidase</fullName>
        <ecNumber evidence="8">1.8.3.2</ecNumber>
    </recommendedName>
</protein>